<sequence length="71" mass="8173">MSGTGYNQNEWSWFCRDAKKYGFANHRLNRFTQFHSSEVVMFFEVLNHVDSALSVAVSLLALWQFLVAGGR</sequence>
<dbReference type="Proteomes" id="UP001058317">
    <property type="component" value="Plasmid pKAM621_9"/>
</dbReference>
<dbReference type="EMBL" id="AP026391">
    <property type="protein sequence ID" value="BDO00413.1"/>
    <property type="molecule type" value="Genomic_DNA"/>
</dbReference>
<protein>
    <submittedName>
        <fullName evidence="1">Uncharacterized protein</fullName>
    </submittedName>
</protein>
<dbReference type="AlphaFoldDB" id="A0AAD1L9Y0"/>
<proteinExistence type="predicted"/>
<evidence type="ECO:0000313" key="1">
    <source>
        <dbReference type="EMBL" id="BDO00413.1"/>
    </source>
</evidence>
<gene>
    <name evidence="1" type="ORF">KAM621c_55170</name>
</gene>
<geneLocation type="plasmid" evidence="1 2">
    <name>pKAM621_9</name>
</geneLocation>
<evidence type="ECO:0000313" key="2">
    <source>
        <dbReference type="Proteomes" id="UP001058317"/>
    </source>
</evidence>
<name>A0AAD1L9Y0_CITBR</name>
<reference evidence="1" key="1">
    <citation type="submission" date="2022-07" db="EMBL/GenBank/DDBJ databases">
        <title>Complete genome sequence of carbapenem-resistant Citrobacter spp. in Japan.</title>
        <authorList>
            <person name="Maehana S."/>
            <person name="Suzuki M."/>
            <person name="Kitasato H."/>
        </authorList>
    </citation>
    <scope>NUCLEOTIDE SEQUENCE</scope>
    <source>
        <strain evidence="1">KAM621</strain>
        <plasmid evidence="1">pKAM621_9</plasmid>
    </source>
</reference>
<accession>A0AAD1L9Y0</accession>
<keyword evidence="1" id="KW-0614">Plasmid</keyword>
<organism evidence="1 2">
    <name type="scientific">Citrobacter braakii</name>
    <dbReference type="NCBI Taxonomy" id="57706"/>
    <lineage>
        <taxon>Bacteria</taxon>
        <taxon>Pseudomonadati</taxon>
        <taxon>Pseudomonadota</taxon>
        <taxon>Gammaproteobacteria</taxon>
        <taxon>Enterobacterales</taxon>
        <taxon>Enterobacteriaceae</taxon>
        <taxon>Citrobacter</taxon>
        <taxon>Citrobacter freundii complex</taxon>
    </lineage>
</organism>